<gene>
    <name evidence="2" type="ORF">M5I08_08375</name>
</gene>
<evidence type="ECO:0000313" key="3">
    <source>
        <dbReference type="Proteomes" id="UP001056610"/>
    </source>
</evidence>
<dbReference type="Proteomes" id="UP001056610">
    <property type="component" value="Chromosome"/>
</dbReference>
<reference evidence="2" key="1">
    <citation type="submission" date="2022-05" db="EMBL/GenBank/DDBJ databases">
        <title>A methanotrophic Mycobacterium dominates a cave microbial ecosystem.</title>
        <authorList>
            <person name="Van Spanning R.J.M."/>
            <person name="Guan Q."/>
            <person name="Melkonian C."/>
            <person name="Gallant J."/>
            <person name="Polerecky L."/>
            <person name="Flot J.-F."/>
            <person name="Brandt B.W."/>
            <person name="Braster M."/>
            <person name="Iturbe Espinoza P."/>
            <person name="Aerts J."/>
            <person name="Meima-Franke M."/>
            <person name="Piersma S.R."/>
            <person name="Bunduc C."/>
            <person name="Ummels R."/>
            <person name="Pain A."/>
            <person name="Fleming E.J."/>
            <person name="van der Wel N."/>
            <person name="Gherman V.D."/>
            <person name="Sarbu S.M."/>
            <person name="Bodelier P.L.E."/>
            <person name="Bitter W."/>
        </authorList>
    </citation>
    <scope>NUCLEOTIDE SEQUENCE</scope>
    <source>
        <strain evidence="2">Sulfur Cave</strain>
    </source>
</reference>
<protein>
    <submittedName>
        <fullName evidence="2">Uncharacterized protein</fullName>
    </submittedName>
</protein>
<keyword evidence="3" id="KW-1185">Reference proteome</keyword>
<dbReference type="RefSeq" id="WP_219070806.1">
    <property type="nucleotide sequence ID" value="NZ_CAJUXY010000114.1"/>
</dbReference>
<evidence type="ECO:0000256" key="1">
    <source>
        <dbReference type="SAM" id="MobiDB-lite"/>
    </source>
</evidence>
<feature type="compositionally biased region" description="Basic residues" evidence="1">
    <location>
        <begin position="34"/>
        <end position="48"/>
    </location>
</feature>
<proteinExistence type="predicted"/>
<dbReference type="EMBL" id="CP097320">
    <property type="protein sequence ID" value="UQX12275.1"/>
    <property type="molecule type" value="Genomic_DNA"/>
</dbReference>
<name>A0ABY4QMM6_9MYCO</name>
<accession>A0ABY4QMM6</accession>
<evidence type="ECO:0000313" key="2">
    <source>
        <dbReference type="EMBL" id="UQX12275.1"/>
    </source>
</evidence>
<sequence>MRARVAQLEAMLAGDADRPRHEASGQGQVVLSRQQRRAAQRAARKTPT</sequence>
<feature type="region of interest" description="Disordered" evidence="1">
    <location>
        <begin position="12"/>
        <end position="48"/>
    </location>
</feature>
<organism evidence="2 3">
    <name type="scientific">Candidatus Mycobacterium methanotrophicum</name>
    <dbReference type="NCBI Taxonomy" id="2943498"/>
    <lineage>
        <taxon>Bacteria</taxon>
        <taxon>Bacillati</taxon>
        <taxon>Actinomycetota</taxon>
        <taxon>Actinomycetes</taxon>
        <taxon>Mycobacteriales</taxon>
        <taxon>Mycobacteriaceae</taxon>
        <taxon>Mycobacterium</taxon>
    </lineage>
</organism>